<evidence type="ECO:0000313" key="1">
    <source>
        <dbReference type="EMBL" id="KAI6081496.1"/>
    </source>
</evidence>
<comment type="caution">
    <text evidence="1">The sequence shown here is derived from an EMBL/GenBank/DDBJ whole genome shotgun (WGS) entry which is preliminary data.</text>
</comment>
<name>A0ACC0CM00_9PEZI</name>
<organism evidence="1 2">
    <name type="scientific">Hypoxylon rubiginosum</name>
    <dbReference type="NCBI Taxonomy" id="110542"/>
    <lineage>
        <taxon>Eukaryota</taxon>
        <taxon>Fungi</taxon>
        <taxon>Dikarya</taxon>
        <taxon>Ascomycota</taxon>
        <taxon>Pezizomycotina</taxon>
        <taxon>Sordariomycetes</taxon>
        <taxon>Xylariomycetidae</taxon>
        <taxon>Xylariales</taxon>
        <taxon>Hypoxylaceae</taxon>
        <taxon>Hypoxylon</taxon>
    </lineage>
</organism>
<sequence>MGTGKKERNRLVRQGKSGTSMDNIKIKGENFYRSAKKVKALNIRKDEGKPVRNADGKIIAAAKYQSWDAPIARVEPNRKWFTNTRVISQDSLKAFRDAMAEKANDPYQVLLKSNKLPMSLIRDPSDTVNGVKQHKAKMTIESSPFADAFGPKSQRKRVKLSVSNLEDLADDTEKSMDTYKDRLEQAKLLSGNSGVDLEGASENQVTGEDVLTMAVEPIFSKGQSKRIWNELYKVLDASDVVIHVLDARDPLGTRCRSVEKYLREEAPHKHLIFVLNKTDLVPTKTAAAWVRLLSKDYPTLAFHSSITNPFGKGSLIQLLRQFSQLHSDRKQISVGLIGYPNVGKSSIINTLRKKKVATVAPIPGETKVWQYVTLMKRIYLIDCPGIVPPNHNDTPQDILLRGVVRVEMVEQPEQYIPAVLAKVKEHHMQRTYELKGWNDHIHFLELLARKGGRLLKGGEPDVDGVAKMVLTDFMRGKIPWFTPAPVVEGEAQDGAVIEGREGRLGEMPKKRKRDVEESVPDVSVAASATSVAEDEDSEEDDEEFEGFGSDDDDSSSGSDDKAAVGGEDDEDDMIPLEELSDIDDSESGEE</sequence>
<proteinExistence type="predicted"/>
<protein>
    <submittedName>
        <fullName evidence="1">Nucleolar GTP-binding protein</fullName>
    </submittedName>
</protein>
<dbReference type="EMBL" id="MU394394">
    <property type="protein sequence ID" value="KAI6081496.1"/>
    <property type="molecule type" value="Genomic_DNA"/>
</dbReference>
<evidence type="ECO:0000313" key="2">
    <source>
        <dbReference type="Proteomes" id="UP001497680"/>
    </source>
</evidence>
<dbReference type="Proteomes" id="UP001497680">
    <property type="component" value="Unassembled WGS sequence"/>
</dbReference>
<reference evidence="1 2" key="1">
    <citation type="journal article" date="2022" name="New Phytol.">
        <title>Ecological generalism drives hyperdiversity of secondary metabolite gene clusters in xylarialean endophytes.</title>
        <authorList>
            <person name="Franco M.E.E."/>
            <person name="Wisecaver J.H."/>
            <person name="Arnold A.E."/>
            <person name="Ju Y.M."/>
            <person name="Slot J.C."/>
            <person name="Ahrendt S."/>
            <person name="Moore L.P."/>
            <person name="Eastman K.E."/>
            <person name="Scott K."/>
            <person name="Konkel Z."/>
            <person name="Mondo S.J."/>
            <person name="Kuo A."/>
            <person name="Hayes R.D."/>
            <person name="Haridas S."/>
            <person name="Andreopoulos B."/>
            <person name="Riley R."/>
            <person name="LaButti K."/>
            <person name="Pangilinan J."/>
            <person name="Lipzen A."/>
            <person name="Amirebrahimi M."/>
            <person name="Yan J."/>
            <person name="Adam C."/>
            <person name="Keymanesh K."/>
            <person name="Ng V."/>
            <person name="Louie K."/>
            <person name="Northen T."/>
            <person name="Drula E."/>
            <person name="Henrissat B."/>
            <person name="Hsieh H.M."/>
            <person name="Youens-Clark K."/>
            <person name="Lutzoni F."/>
            <person name="Miadlikowska J."/>
            <person name="Eastwood D.C."/>
            <person name="Hamelin R.C."/>
            <person name="Grigoriev I.V."/>
            <person name="U'Ren J.M."/>
        </authorList>
    </citation>
    <scope>NUCLEOTIDE SEQUENCE [LARGE SCALE GENOMIC DNA]</scope>
    <source>
        <strain evidence="1 2">ER1909</strain>
    </source>
</reference>
<accession>A0ACC0CM00</accession>
<gene>
    <name evidence="1" type="ORF">F4821DRAFT_249209</name>
</gene>
<keyword evidence="2" id="KW-1185">Reference proteome</keyword>